<evidence type="ECO:0008006" key="3">
    <source>
        <dbReference type="Google" id="ProtNLM"/>
    </source>
</evidence>
<comment type="caution">
    <text evidence="1">The sequence shown here is derived from an EMBL/GenBank/DDBJ whole genome shotgun (WGS) entry which is preliminary data.</text>
</comment>
<reference evidence="1" key="1">
    <citation type="submission" date="2023-01" db="EMBL/GenBank/DDBJ databases">
        <title>Psychroserpens sp. MSW6 and Marinomonas sp. RSW2, isolated from seawater.</title>
        <authorList>
            <person name="Kristyanto S."/>
            <person name="Jung J."/>
            <person name="Kim J.M."/>
            <person name="Jeon C.O."/>
        </authorList>
    </citation>
    <scope>NUCLEOTIDE SEQUENCE</scope>
    <source>
        <strain evidence="1">RSW2</strain>
    </source>
</reference>
<dbReference type="EMBL" id="JAMZEG020000001">
    <property type="protein sequence ID" value="MDE8601597.1"/>
    <property type="molecule type" value="Genomic_DNA"/>
</dbReference>
<protein>
    <recommendedName>
        <fullName evidence="3">AbiV family abortive infection protein</fullName>
    </recommendedName>
</protein>
<name>A0ABT5W9U8_9GAMM</name>
<sequence>MTEFNRMTLVAASQVVAAYQSHNEMELHEVQWGIDHLVSTNSKDARAVSWSKLAIERNLSVMTVLGQTSLVRAIIELAIKAPAHYQKTPEWKKLLAGLHFDGFEVVQVEKPTGETGWGGNPKMEKGSELRRMLPEYVPETDFREAASEVELLLDQMNLSVAKGHLKQATTAFQLGNWASSNAQLRSFFESYTNEISDELGYTGKDDSKLKRDFLGELDPPFFLSDYNEWNANIQKPQYVQGLMSRMHPEGSHPGLSEEEDATFRLQISLITARLFLRRFKQRKCA</sequence>
<proteinExistence type="predicted"/>
<accession>A0ABT5W9U8</accession>
<keyword evidence="2" id="KW-1185">Reference proteome</keyword>
<organism evidence="1 2">
    <name type="scientific">Marinomonas maritima</name>
    <dbReference type="NCBI Taxonomy" id="2940935"/>
    <lineage>
        <taxon>Bacteria</taxon>
        <taxon>Pseudomonadati</taxon>
        <taxon>Pseudomonadota</taxon>
        <taxon>Gammaproteobacteria</taxon>
        <taxon>Oceanospirillales</taxon>
        <taxon>Oceanospirillaceae</taxon>
        <taxon>Marinomonas</taxon>
    </lineage>
</organism>
<evidence type="ECO:0000313" key="1">
    <source>
        <dbReference type="EMBL" id="MDE8601597.1"/>
    </source>
</evidence>
<gene>
    <name evidence="1" type="ORF">M3I01_001470</name>
</gene>
<dbReference type="RefSeq" id="WP_255893784.1">
    <property type="nucleotide sequence ID" value="NZ_JAMZEG020000001.1"/>
</dbReference>
<evidence type="ECO:0000313" key="2">
    <source>
        <dbReference type="Proteomes" id="UP001139522"/>
    </source>
</evidence>
<dbReference type="Proteomes" id="UP001139522">
    <property type="component" value="Unassembled WGS sequence"/>
</dbReference>